<reference evidence="1 2" key="1">
    <citation type="journal article" date="2023" name="Science">
        <title>Complex scaffold remodeling in plant triterpene biosynthesis.</title>
        <authorList>
            <person name="De La Pena R."/>
            <person name="Hodgson H."/>
            <person name="Liu J.C."/>
            <person name="Stephenson M.J."/>
            <person name="Martin A.C."/>
            <person name="Owen C."/>
            <person name="Harkess A."/>
            <person name="Leebens-Mack J."/>
            <person name="Jimenez L.E."/>
            <person name="Osbourn A."/>
            <person name="Sattely E.S."/>
        </authorList>
    </citation>
    <scope>NUCLEOTIDE SEQUENCE [LARGE SCALE GENOMIC DNA]</scope>
    <source>
        <strain evidence="2">cv. JPN11</strain>
        <tissue evidence="1">Leaf</tissue>
    </source>
</reference>
<proteinExistence type="predicted"/>
<sequence length="718" mass="79313">MMYGDPQQQKQHQQLPPGGEGGDHFHRGPPQLQPPAPPMMRQPSASSTTLNPPDYHHPSANTPYDAHGDSFAAKRMRKLTQRRAVDYTSTVVRYMQIRMWQRDSRDRTVLQPTPAAAIDMLPTVAYADNPSTSFAAKFVHTSLNKNRCSINRVLWTPTGRRLITGSQSGEFTLWNGQSFNFEMILQAHDHAIRSMVWSHNDNWMVSGDDGGAIKYWQNNMNNVKVNKSAHKESVRDLSFCRTDLKFCSCSDDTTVKVWDFARCQEERSLTGHGWDVKSVDWHPTKSLLVSGGKDSLVKLWDAKSGRELCSFHGHKNMVLCVKWNQNGNWVLTASKDQIIKLYDIRAMKELESFRGHRKDVTALAWHPFHEEYFVSGSFDGSIFHWVVGHETPQAEIPNAHDNSVWDLAWHPIGYLLCSGSNDHTTKFWCRNRPGDTARDKFNMGQNQGYGEQNAAFAGRMPGNFLAPETPTTPGPFAPGLTRNEGTIPGIGAAMPLTIPSFESSAQGEQKQHLPVSVPLGAPPLPPGPHPSLLAANQQQGYQQNPQQMPPQQHQGIPQQMPSLPIPQLQPPSHLPLLPHPHISRPPPQMPQLGMPGSLPAPSSHPMPMPGPMGMQGSMNQMAPPMQQGHYMGMNPMHSGPLPTSGAPPPVGGFPNNMPNMQGPPNASSGQMYPQGGGFNRPQMPQMPMMPGYNPYQSGNQSGMAPPPSGPPPHGQNPQ</sequence>
<name>A0ACC1YAW2_MELAZ</name>
<evidence type="ECO:0000313" key="1">
    <source>
        <dbReference type="EMBL" id="KAJ4720287.1"/>
    </source>
</evidence>
<organism evidence="1 2">
    <name type="scientific">Melia azedarach</name>
    <name type="common">Chinaberry tree</name>
    <dbReference type="NCBI Taxonomy" id="155640"/>
    <lineage>
        <taxon>Eukaryota</taxon>
        <taxon>Viridiplantae</taxon>
        <taxon>Streptophyta</taxon>
        <taxon>Embryophyta</taxon>
        <taxon>Tracheophyta</taxon>
        <taxon>Spermatophyta</taxon>
        <taxon>Magnoliopsida</taxon>
        <taxon>eudicotyledons</taxon>
        <taxon>Gunneridae</taxon>
        <taxon>Pentapetalae</taxon>
        <taxon>rosids</taxon>
        <taxon>malvids</taxon>
        <taxon>Sapindales</taxon>
        <taxon>Meliaceae</taxon>
        <taxon>Melia</taxon>
    </lineage>
</organism>
<accession>A0ACC1YAW2</accession>
<keyword evidence="2" id="KW-1185">Reference proteome</keyword>
<protein>
    <submittedName>
        <fullName evidence="1">Flowering time control protein FY-like</fullName>
    </submittedName>
</protein>
<dbReference type="EMBL" id="CM051397">
    <property type="protein sequence ID" value="KAJ4720287.1"/>
    <property type="molecule type" value="Genomic_DNA"/>
</dbReference>
<evidence type="ECO:0000313" key="2">
    <source>
        <dbReference type="Proteomes" id="UP001164539"/>
    </source>
</evidence>
<comment type="caution">
    <text evidence="1">The sequence shown here is derived from an EMBL/GenBank/DDBJ whole genome shotgun (WGS) entry which is preliminary data.</text>
</comment>
<dbReference type="Proteomes" id="UP001164539">
    <property type="component" value="Chromosome 4"/>
</dbReference>
<gene>
    <name evidence="1" type="ORF">OWV82_008144</name>
</gene>